<dbReference type="EMBL" id="JACOFX010000021">
    <property type="protein sequence ID" value="MBC3910925.1"/>
    <property type="molecule type" value="Genomic_DNA"/>
</dbReference>
<gene>
    <name evidence="1" type="ORF">H8L47_25460</name>
</gene>
<name>A0ABR6ZGR6_9BURK</name>
<proteinExistence type="predicted"/>
<evidence type="ECO:0000313" key="1">
    <source>
        <dbReference type="EMBL" id="MBC3910925.1"/>
    </source>
</evidence>
<dbReference type="SUPFAM" id="SSF52151">
    <property type="entry name" value="FabD/lysophospholipase-like"/>
    <property type="match status" value="1"/>
</dbReference>
<protein>
    <recommendedName>
        <fullName evidence="3">PNPLA domain-containing protein</fullName>
    </recommendedName>
</protein>
<reference evidence="1 2" key="1">
    <citation type="submission" date="2020-08" db="EMBL/GenBank/DDBJ databases">
        <title>Novel species isolated from subtropical streams in China.</title>
        <authorList>
            <person name="Lu H."/>
        </authorList>
    </citation>
    <scope>NUCLEOTIDE SEQUENCE [LARGE SCALE GENOMIC DNA]</scope>
    <source>
        <strain evidence="1 2">NL8W</strain>
    </source>
</reference>
<sequence length="677" mass="74816">MKSTKGMKNVIRMAAYIILLSLTGCAVKNTIRVEPMTLLGVRAEDAKKSGLALAGGGTKAASYSMGILSTLASDEKNALAEMTAISSVSGGGYAALFLYSKLMLGTNDPSLKPADYFKDCIPSAYQGLLPDEAAHLPDQPLCDTQTRQRDEFRFQQFVRCRQDVLESDCRPSFSNRDSDYVFHTGALFALTLGASVPNFVARTVFDWPVNLSPSRALYRAGIGTTYGLFPLTSAAADERANIAEICDGTNFKNCDASAPSARMQIKDMTFPALRRFLEQTGNRYPVWIVNATASKKRSFLGWAMAGQRDFSKYTLQMSPYAARSGLYGALDLEREGIDLLDGVTAAASFFDANQTATGQPARMALAGTQHLLATDWGTDVPNRDVGSGWRVLHALTPFPLYYLDGTMRYLSGKRDDDTRSAYIRLLDGGNNDGFGAYSLIETRMNKIFIADNLGDDKGRLADLCYLRNEVELRYPYGSVKPSRLLIPGLEGFDAYCQTFMEESEGQPPSNSKEIKHAYPITAWRHKVLLGCIRSDGFDDCAEHEGTHIDARIYFMKPTLDMEEMTKKYIDIPHRMVRPAACDSAEPGLCELSAYVLEWHLQHGTAKAIHPFPQDSTALMTLDSDPRRYGAYRELGRWHMSKALKDSRLSDADFAAKVADQKKCPVQRVGSIKAQDCQ</sequence>
<accession>A0ABR6ZGR6</accession>
<dbReference type="Proteomes" id="UP000646911">
    <property type="component" value="Unassembled WGS sequence"/>
</dbReference>
<evidence type="ECO:0000313" key="2">
    <source>
        <dbReference type="Proteomes" id="UP000646911"/>
    </source>
</evidence>
<comment type="caution">
    <text evidence="1">The sequence shown here is derived from an EMBL/GenBank/DDBJ whole genome shotgun (WGS) entry which is preliminary data.</text>
</comment>
<organism evidence="1 2">
    <name type="scientific">Undibacterium umbellatum</name>
    <dbReference type="NCBI Taxonomy" id="2762300"/>
    <lineage>
        <taxon>Bacteria</taxon>
        <taxon>Pseudomonadati</taxon>
        <taxon>Pseudomonadota</taxon>
        <taxon>Betaproteobacteria</taxon>
        <taxon>Burkholderiales</taxon>
        <taxon>Oxalobacteraceae</taxon>
        <taxon>Undibacterium</taxon>
    </lineage>
</organism>
<dbReference type="InterPro" id="IPR016035">
    <property type="entry name" value="Acyl_Trfase/lysoPLipase"/>
</dbReference>
<dbReference type="Gene3D" id="3.40.1090.10">
    <property type="entry name" value="Cytosolic phospholipase A2 catalytic domain"/>
    <property type="match status" value="1"/>
</dbReference>
<dbReference type="PROSITE" id="PS51257">
    <property type="entry name" value="PROKAR_LIPOPROTEIN"/>
    <property type="match status" value="1"/>
</dbReference>
<keyword evidence="2" id="KW-1185">Reference proteome</keyword>
<dbReference type="RefSeq" id="WP_186956517.1">
    <property type="nucleotide sequence ID" value="NZ_JACOFX010000021.1"/>
</dbReference>
<evidence type="ECO:0008006" key="3">
    <source>
        <dbReference type="Google" id="ProtNLM"/>
    </source>
</evidence>